<gene>
    <name evidence="1" type="ORF">UFOPK3376_02336</name>
</gene>
<proteinExistence type="predicted"/>
<dbReference type="EMBL" id="CAFBLP010000071">
    <property type="protein sequence ID" value="CAB4886586.1"/>
    <property type="molecule type" value="Genomic_DNA"/>
</dbReference>
<name>A0A6J7ETX1_9ZZZZ</name>
<protein>
    <submittedName>
        <fullName evidence="1">Unannotated protein</fullName>
    </submittedName>
</protein>
<accession>A0A6J7ETX1</accession>
<dbReference type="AlphaFoldDB" id="A0A6J7ETX1"/>
<reference evidence="1" key="1">
    <citation type="submission" date="2020-05" db="EMBL/GenBank/DDBJ databases">
        <authorList>
            <person name="Chiriac C."/>
            <person name="Salcher M."/>
            <person name="Ghai R."/>
            <person name="Kavagutti S V."/>
        </authorList>
    </citation>
    <scope>NUCLEOTIDE SEQUENCE</scope>
</reference>
<organism evidence="1">
    <name type="scientific">freshwater metagenome</name>
    <dbReference type="NCBI Taxonomy" id="449393"/>
    <lineage>
        <taxon>unclassified sequences</taxon>
        <taxon>metagenomes</taxon>
        <taxon>ecological metagenomes</taxon>
    </lineage>
</organism>
<sequence>MGPDDLIGENTRLLQDLAAANARACAARERLARKEADLRAVLRNELVASKDAIAAMERQHEVNIAMVRKAAQIEVGRIMTAAREAVAQRAAGDVPDEPGRLNDVG</sequence>
<evidence type="ECO:0000313" key="1">
    <source>
        <dbReference type="EMBL" id="CAB4886586.1"/>
    </source>
</evidence>